<name>A0AA36KE64_ACINO</name>
<dbReference type="AlphaFoldDB" id="A0AA36KE64"/>
<protein>
    <submittedName>
        <fullName evidence="1">Uncharacterized protein</fullName>
    </submittedName>
</protein>
<accession>A0AA36KE64</accession>
<comment type="caution">
    <text evidence="1">The sequence shown here is derived from an EMBL/GenBank/DDBJ whole genome shotgun (WGS) entry which is preliminary data.</text>
</comment>
<evidence type="ECO:0000313" key="2">
    <source>
        <dbReference type="Proteomes" id="UP000019193"/>
    </source>
</evidence>
<reference evidence="1 2" key="1">
    <citation type="submission" date="2013-06" db="EMBL/GenBank/DDBJ databases">
        <title>Comparative analysis of genomes of multi-drug Acinetobacter sp. from Colombian Hospitals.</title>
        <authorList>
            <person name="Barreto-Hernandez E."/>
            <person name="Gonzalez E.B."/>
            <person name="Cepeda L.A."/>
            <person name="Valenzuela E.M."/>
            <person name="Falquet L."/>
            <person name="Reguero M.T."/>
            <person name="Mantilla R."/>
        </authorList>
    </citation>
    <scope>NUCLEOTIDE SEQUENCE [LARGE SCALE GENOMIC DNA]</scope>
    <source>
        <strain evidence="1 2">28F</strain>
    </source>
</reference>
<evidence type="ECO:0000313" key="1">
    <source>
        <dbReference type="EMBL" id="CDG76840.1"/>
    </source>
</evidence>
<sequence length="120" mass="14532">MCLTQSLNECFVEFLTNTSFRSEEFKDVRKMFVNAYPEFRSNCFYHKTYQIFRRLQKSGYIELDSSTFNYRYTSINKRSELIENEGCQHEIIIRCIPHQKYSYAKKDLKTFELQIVVFSK</sequence>
<proteinExistence type="predicted"/>
<gene>
    <name evidence="1" type="ORF">ANICBIBUN_05245</name>
</gene>
<dbReference type="Proteomes" id="UP000019193">
    <property type="component" value="Unassembled WGS sequence"/>
</dbReference>
<dbReference type="EMBL" id="CBSD020000092">
    <property type="protein sequence ID" value="CDG76840.1"/>
    <property type="molecule type" value="Genomic_DNA"/>
</dbReference>
<organism evidence="1 2">
    <name type="scientific">Acinetobacter nosocomialis 28F</name>
    <dbReference type="NCBI Taxonomy" id="1147131"/>
    <lineage>
        <taxon>Bacteria</taxon>
        <taxon>Pseudomonadati</taxon>
        <taxon>Pseudomonadota</taxon>
        <taxon>Gammaproteobacteria</taxon>
        <taxon>Moraxellales</taxon>
        <taxon>Moraxellaceae</taxon>
        <taxon>Acinetobacter</taxon>
        <taxon>Acinetobacter calcoaceticus/baumannii complex</taxon>
    </lineage>
</organism>
<keyword evidence="2" id="KW-1185">Reference proteome</keyword>